<dbReference type="SUPFAM" id="SSF48452">
    <property type="entry name" value="TPR-like"/>
    <property type="match status" value="1"/>
</dbReference>
<dbReference type="InterPro" id="IPR027417">
    <property type="entry name" value="P-loop_NTPase"/>
</dbReference>
<accession>A0A7K3R9S5</accession>
<dbReference type="AlphaFoldDB" id="A0A7K3R9S5"/>
<dbReference type="Proteomes" id="UP000470951">
    <property type="component" value="Unassembled WGS sequence"/>
</dbReference>
<dbReference type="Pfam" id="PF13424">
    <property type="entry name" value="TPR_12"/>
    <property type="match status" value="1"/>
</dbReference>
<evidence type="ECO:0000313" key="3">
    <source>
        <dbReference type="Proteomes" id="UP000470951"/>
    </source>
</evidence>
<name>A0A7K3R9S5_STRAQ</name>
<dbReference type="PANTHER" id="PTHR46082">
    <property type="entry name" value="ATP/GTP-BINDING PROTEIN-RELATED"/>
    <property type="match status" value="1"/>
</dbReference>
<dbReference type="PANTHER" id="PTHR46082:SF6">
    <property type="entry name" value="AAA+ ATPASE DOMAIN-CONTAINING PROTEIN-RELATED"/>
    <property type="match status" value="1"/>
</dbReference>
<reference evidence="2 3" key="1">
    <citation type="submission" date="2020-01" db="EMBL/GenBank/DDBJ databases">
        <title>Insect and environment-associated Actinomycetes.</title>
        <authorList>
            <person name="Currrie C."/>
            <person name="Chevrette M."/>
            <person name="Carlson C."/>
            <person name="Stubbendieck R."/>
            <person name="Wendt-Pienkowski E."/>
        </authorList>
    </citation>
    <scope>NUCLEOTIDE SEQUENCE [LARGE SCALE GENOMIC DNA]</scope>
    <source>
        <strain evidence="2 3">SID7903</strain>
    </source>
</reference>
<dbReference type="SUPFAM" id="SSF52540">
    <property type="entry name" value="P-loop containing nucleoside triphosphate hydrolases"/>
    <property type="match status" value="1"/>
</dbReference>
<evidence type="ECO:0000313" key="2">
    <source>
        <dbReference type="EMBL" id="NEB98939.1"/>
    </source>
</evidence>
<sequence>MNGSTEGRAEDNGRVFQSAGDQHITEHHHHGQPAFPAGSAPDSVRRPAVGRAPVVLRDRLELMTQLRSALEDDGAGQVYVLHGLGGCGKTAVASEAFRIATAEGGRVGLWVNAPDLASLRAGMLAVAADRGAGEGELAAARNGLRAASDLVWEWLDRSDQPWLLVIDNADNPAILREGSWLRTSPRGITLVTTRQVAAHWWPGATLHHVGVLPREDAAKVLCDLAPERGTAEEAAEIADQLGRLPLALTLAGGFLAHQVISPWSMAEYGRALGRSNELDPIELLDQGAGYSGGDASRHLASTTWELSLNALHAQGLPEATTLVRLLSCWSHDPLPLPLLTGSDIDAVVPRARVETALRGLLDHSLTRLVPGPPRCLRTHGVLLDSIARSAPVDQHDLLVSTGAALLSAVVPDVSRPWAREDPPLTPYVPHTLALLRRATQWTGVGPTAMTRAMACALRLAVALHRSGDYASALSVAQDALTRGTQVLEATHPAVIAIRQRAGRSLYRLGRYEEAEATHRHALADCTAVFGASAVETLESCAGLSPVLAWALDRKDEAVALVRRAVEGRTGALGPTHPSTLIARTYLLEFTAGPETHPDAGAALVSDCHREVGPGHPITLDAELNHGFALVSAALQLRALPLVRNVVTGSEHTYGTDHPKTLAARSLLSRVLGELGRFQEAAEQAELVADARTRVLGAGHPWTLWSLDRLAERRRALGDGRSTGGGEHGEPP</sequence>
<dbReference type="Gene3D" id="1.25.40.10">
    <property type="entry name" value="Tetratricopeptide repeat domain"/>
    <property type="match status" value="2"/>
</dbReference>
<comment type="caution">
    <text evidence="2">The sequence shown here is derived from an EMBL/GenBank/DDBJ whole genome shotgun (WGS) entry which is preliminary data.</text>
</comment>
<gene>
    <name evidence="2" type="ORF">G3I58_13305</name>
</gene>
<dbReference type="Pfam" id="PF13374">
    <property type="entry name" value="TPR_10"/>
    <property type="match status" value="2"/>
</dbReference>
<dbReference type="EMBL" id="JAAGMS010000141">
    <property type="protein sequence ID" value="NEB98939.1"/>
    <property type="molecule type" value="Genomic_DNA"/>
</dbReference>
<proteinExistence type="predicted"/>
<dbReference type="InterPro" id="IPR011990">
    <property type="entry name" value="TPR-like_helical_dom_sf"/>
</dbReference>
<dbReference type="Gene3D" id="3.40.50.300">
    <property type="entry name" value="P-loop containing nucleotide triphosphate hydrolases"/>
    <property type="match status" value="1"/>
</dbReference>
<evidence type="ECO:0000256" key="1">
    <source>
        <dbReference type="SAM" id="MobiDB-lite"/>
    </source>
</evidence>
<protein>
    <submittedName>
        <fullName evidence="2">Tetratricopeptide repeat protein</fullName>
    </submittedName>
</protein>
<dbReference type="InterPro" id="IPR053137">
    <property type="entry name" value="NLR-like"/>
</dbReference>
<feature type="region of interest" description="Disordered" evidence="1">
    <location>
        <begin position="24"/>
        <end position="46"/>
    </location>
</feature>
<organism evidence="2 3">
    <name type="scientific">Streptomyces anulatus</name>
    <name type="common">Streptomyces chrysomallus</name>
    <dbReference type="NCBI Taxonomy" id="1892"/>
    <lineage>
        <taxon>Bacteria</taxon>
        <taxon>Bacillati</taxon>
        <taxon>Actinomycetota</taxon>
        <taxon>Actinomycetes</taxon>
        <taxon>Kitasatosporales</taxon>
        <taxon>Streptomycetaceae</taxon>
        <taxon>Streptomyces</taxon>
    </lineage>
</organism>
<dbReference type="RefSeq" id="WP_164218281.1">
    <property type="nucleotide sequence ID" value="NZ_JAAGMS010000141.1"/>
</dbReference>